<dbReference type="GeneID" id="100890520"/>
<organism evidence="2 3">
    <name type="scientific">Strongylocentrotus purpuratus</name>
    <name type="common">Purple sea urchin</name>
    <dbReference type="NCBI Taxonomy" id="7668"/>
    <lineage>
        <taxon>Eukaryota</taxon>
        <taxon>Metazoa</taxon>
        <taxon>Echinodermata</taxon>
        <taxon>Eleutherozoa</taxon>
        <taxon>Echinozoa</taxon>
        <taxon>Echinoidea</taxon>
        <taxon>Euechinoidea</taxon>
        <taxon>Echinacea</taxon>
        <taxon>Camarodonta</taxon>
        <taxon>Echinidea</taxon>
        <taxon>Strongylocentrotidae</taxon>
        <taxon>Strongylocentrotus</taxon>
    </lineage>
</organism>
<sequence length="575" mass="66226">MVWFSKPLRQVTILGDSIIRNISEGFSSDFDVNVHCLPGTTYQRLRTYINSNTDSFFKDTPIVLVHVGTNNLQGGVWEKDRWQFLNLIFTLKEKFRCADIFVSLILPRWDCDLLYEQSKYYNTKIIELSIIHNFKIFDSVKDFNRTDAYYTLDGLHLNIVGKAFLAQNVEIYLNDVYTPKLSLLSPWIPLELKILHTPKKKKQQPLPWTETNLDLVAYKKREKYGTHRYKGRRKHRIPRKRNQKYTAPVGFQLPVNPYRPPPPPQLPPNRYVPSKLPATIPYINVTTSIRHAPITPSTPIPAPPSPYLQRKKCGQRKRRRQQREKAKRRKKKKKRSPELPIGLRLHNQQWTSLHAGPSFLPCDDDPPEMPHPEPSSSRSPAKIDPSQHLQKPPPEPPDTQHLQEPPPEPPDTQHLQEPPPEPPDTQHLQEPPPEPPDTQHLQEPPPEPPDTQHLQEPPPEPPDTQHLQEPPPEPPDTQHLQEPPPEPPDTQHLQEPPPEPPHTQHLQEPPPEPPDLLPPQLFQPNPEPTDMLTSQHGQGIICFPQDPPLKPPDPSDLFHLSEEYVISTQVVQEQG</sequence>
<dbReference type="RefSeq" id="XP_003725088.2">
    <property type="nucleotide sequence ID" value="XM_003725040.3"/>
</dbReference>
<dbReference type="AlphaFoldDB" id="A0A7M7GHT6"/>
<dbReference type="OrthoDB" id="10059281at2759"/>
<feature type="region of interest" description="Disordered" evidence="1">
    <location>
        <begin position="251"/>
        <end position="270"/>
    </location>
</feature>
<dbReference type="KEGG" id="spu:100890520"/>
<dbReference type="Proteomes" id="UP000007110">
    <property type="component" value="Unassembled WGS sequence"/>
</dbReference>
<feature type="compositionally biased region" description="Pro residues" evidence="1">
    <location>
        <begin position="257"/>
        <end position="267"/>
    </location>
</feature>
<evidence type="ECO:0000256" key="1">
    <source>
        <dbReference type="SAM" id="MobiDB-lite"/>
    </source>
</evidence>
<dbReference type="PRINTS" id="PR01217">
    <property type="entry name" value="PRICHEXTENSN"/>
</dbReference>
<proteinExistence type="predicted"/>
<reference evidence="3" key="1">
    <citation type="submission" date="2015-02" db="EMBL/GenBank/DDBJ databases">
        <title>Genome sequencing for Strongylocentrotus purpuratus.</title>
        <authorList>
            <person name="Murali S."/>
            <person name="Liu Y."/>
            <person name="Vee V."/>
            <person name="English A."/>
            <person name="Wang M."/>
            <person name="Skinner E."/>
            <person name="Han Y."/>
            <person name="Muzny D.M."/>
            <person name="Worley K.C."/>
            <person name="Gibbs R.A."/>
        </authorList>
    </citation>
    <scope>NUCLEOTIDE SEQUENCE</scope>
</reference>
<dbReference type="EnsemblMetazoa" id="XM_003725040">
    <property type="protein sequence ID" value="XP_003725088"/>
    <property type="gene ID" value="LOC100890520"/>
</dbReference>
<dbReference type="SUPFAM" id="SSF52266">
    <property type="entry name" value="SGNH hydrolase"/>
    <property type="match status" value="1"/>
</dbReference>
<name>A0A7M7GHT6_STRPU</name>
<dbReference type="CDD" id="cd00229">
    <property type="entry name" value="SGNH_hydrolase"/>
    <property type="match status" value="1"/>
</dbReference>
<protein>
    <recommendedName>
        <fullName evidence="4">SGNH hydrolase-type esterase domain-containing protein</fullName>
    </recommendedName>
</protein>
<feature type="compositionally biased region" description="Basic residues" evidence="1">
    <location>
        <begin position="309"/>
        <end position="335"/>
    </location>
</feature>
<evidence type="ECO:0008006" key="4">
    <source>
        <dbReference type="Google" id="ProtNLM"/>
    </source>
</evidence>
<evidence type="ECO:0000313" key="2">
    <source>
        <dbReference type="EnsemblMetazoa" id="XP_003725088"/>
    </source>
</evidence>
<feature type="compositionally biased region" description="Pro residues" evidence="1">
    <location>
        <begin position="296"/>
        <end position="306"/>
    </location>
</feature>
<evidence type="ECO:0000313" key="3">
    <source>
        <dbReference type="Proteomes" id="UP000007110"/>
    </source>
</evidence>
<dbReference type="Gene3D" id="3.40.50.12690">
    <property type="match status" value="1"/>
</dbReference>
<reference evidence="2" key="2">
    <citation type="submission" date="2021-01" db="UniProtKB">
        <authorList>
            <consortium name="EnsemblMetazoa"/>
        </authorList>
    </citation>
    <scope>IDENTIFICATION</scope>
</reference>
<keyword evidence="3" id="KW-1185">Reference proteome</keyword>
<feature type="region of interest" description="Disordered" evidence="1">
    <location>
        <begin position="293"/>
        <end position="539"/>
    </location>
</feature>
<feature type="compositionally biased region" description="Pro residues" evidence="1">
    <location>
        <begin position="508"/>
        <end position="517"/>
    </location>
</feature>
<accession>A0A7M7GHT6</accession>